<dbReference type="Proteomes" id="UP000321374">
    <property type="component" value="Unassembled WGS sequence"/>
</dbReference>
<evidence type="ECO:0000313" key="2">
    <source>
        <dbReference type="EMBL" id="TXI36625.1"/>
    </source>
</evidence>
<accession>A0A5C7WIW8</accession>
<protein>
    <recommendedName>
        <fullName evidence="4">PEP-CTERM sorting domain-containing protein</fullName>
    </recommendedName>
</protein>
<evidence type="ECO:0000256" key="1">
    <source>
        <dbReference type="SAM" id="SignalP"/>
    </source>
</evidence>
<comment type="caution">
    <text evidence="2">The sequence shown here is derived from an EMBL/GenBank/DDBJ whole genome shotgun (WGS) entry which is preliminary data.</text>
</comment>
<feature type="chain" id="PRO_5022870025" description="PEP-CTERM sorting domain-containing protein" evidence="1">
    <location>
        <begin position="22"/>
        <end position="164"/>
    </location>
</feature>
<evidence type="ECO:0008006" key="4">
    <source>
        <dbReference type="Google" id="ProtNLM"/>
    </source>
</evidence>
<keyword evidence="1" id="KW-0732">Signal</keyword>
<reference evidence="2 3" key="1">
    <citation type="submission" date="2018-09" db="EMBL/GenBank/DDBJ databases">
        <title>Metagenome Assembled Genomes from an Advanced Water Purification Facility.</title>
        <authorList>
            <person name="Stamps B.W."/>
            <person name="Spear J.R."/>
        </authorList>
    </citation>
    <scope>NUCLEOTIDE SEQUENCE [LARGE SCALE GENOMIC DNA]</scope>
    <source>
        <strain evidence="2">Bin_42_2</strain>
    </source>
</reference>
<dbReference type="NCBIfam" id="NF038126">
    <property type="entry name" value="PEP_CTERM_FxDxF"/>
    <property type="match status" value="1"/>
</dbReference>
<organism evidence="2 3">
    <name type="scientific">Methylophilus methylotrophus</name>
    <name type="common">Bacterium W3A1</name>
    <dbReference type="NCBI Taxonomy" id="17"/>
    <lineage>
        <taxon>Bacteria</taxon>
        <taxon>Pseudomonadati</taxon>
        <taxon>Pseudomonadota</taxon>
        <taxon>Betaproteobacteria</taxon>
        <taxon>Nitrosomonadales</taxon>
        <taxon>Methylophilaceae</taxon>
        <taxon>Methylophilus</taxon>
    </lineage>
</organism>
<dbReference type="AlphaFoldDB" id="A0A5C7WIW8"/>
<sequence>MRKALLGLVVGICLFFHNAYAATYDATVSGDGYIFNHSFSGDNSFNDYIPFSTEGIQSILASVSGTGDTFTFTGFNLLDSDKNLIETGTVFNVDSQVSFGFTKSVQEGNYFLQVMGESTGATAGYTGNITLTTIVPEPGIFALMLPGIALLACRNRRKTSKTTQ</sequence>
<evidence type="ECO:0000313" key="3">
    <source>
        <dbReference type="Proteomes" id="UP000321374"/>
    </source>
</evidence>
<proteinExistence type="predicted"/>
<dbReference type="EMBL" id="SSGG01000082">
    <property type="protein sequence ID" value="TXI36625.1"/>
    <property type="molecule type" value="Genomic_DNA"/>
</dbReference>
<gene>
    <name evidence="2" type="ORF">E6Q51_05160</name>
</gene>
<feature type="signal peptide" evidence="1">
    <location>
        <begin position="1"/>
        <end position="21"/>
    </location>
</feature>
<name>A0A5C7WIW8_METME</name>